<evidence type="ECO:0000259" key="4">
    <source>
        <dbReference type="Pfam" id="PF07859"/>
    </source>
</evidence>
<dbReference type="RefSeq" id="WP_193194548.1">
    <property type="nucleotide sequence ID" value="NZ_JACZFR010000061.1"/>
</dbReference>
<reference evidence="6" key="1">
    <citation type="journal article" date="2019" name="Int. J. Syst. Evol. Microbiol.">
        <title>The Global Catalogue of Microorganisms (GCM) 10K type strain sequencing project: providing services to taxonomists for standard genome sequencing and annotation.</title>
        <authorList>
            <consortium name="The Broad Institute Genomics Platform"/>
            <consortium name="The Broad Institute Genome Sequencing Center for Infectious Disease"/>
            <person name="Wu L."/>
            <person name="Ma J."/>
        </authorList>
    </citation>
    <scope>NUCLEOTIDE SEQUENCE [LARGE SCALE GENOMIC DNA]</scope>
    <source>
        <strain evidence="6">CGMCC 1.13718</strain>
    </source>
</reference>
<feature type="domain" description="Alpha/beta hydrolase fold-3" evidence="4">
    <location>
        <begin position="113"/>
        <end position="316"/>
    </location>
</feature>
<evidence type="ECO:0000256" key="2">
    <source>
        <dbReference type="ARBA" id="ARBA00022801"/>
    </source>
</evidence>
<dbReference type="SUPFAM" id="SSF53474">
    <property type="entry name" value="alpha/beta-Hydrolases"/>
    <property type="match status" value="1"/>
</dbReference>
<protein>
    <submittedName>
        <fullName evidence="5">Alpha/beta hydrolase</fullName>
    </submittedName>
</protein>
<accession>A0ABW1YNM7</accession>
<evidence type="ECO:0000256" key="3">
    <source>
        <dbReference type="SAM" id="SignalP"/>
    </source>
</evidence>
<comment type="similarity">
    <text evidence="1">Belongs to the 'GDXG' lipolytic enzyme family.</text>
</comment>
<evidence type="ECO:0000313" key="6">
    <source>
        <dbReference type="Proteomes" id="UP001596425"/>
    </source>
</evidence>
<dbReference type="Pfam" id="PF07859">
    <property type="entry name" value="Abhydrolase_3"/>
    <property type="match status" value="1"/>
</dbReference>
<feature type="signal peptide" evidence="3">
    <location>
        <begin position="1"/>
        <end position="21"/>
    </location>
</feature>
<comment type="caution">
    <text evidence="5">The sequence shown here is derived from an EMBL/GenBank/DDBJ whole genome shotgun (WGS) entry which is preliminary data.</text>
</comment>
<dbReference type="EMBL" id="JBHSVR010000001">
    <property type="protein sequence ID" value="MFC6633690.1"/>
    <property type="molecule type" value="Genomic_DNA"/>
</dbReference>
<dbReference type="InterPro" id="IPR013094">
    <property type="entry name" value="AB_hydrolase_3"/>
</dbReference>
<name>A0ABW1YNM7_9GAMM</name>
<dbReference type="Gene3D" id="3.40.50.1820">
    <property type="entry name" value="alpha/beta hydrolase"/>
    <property type="match status" value="1"/>
</dbReference>
<evidence type="ECO:0000256" key="1">
    <source>
        <dbReference type="ARBA" id="ARBA00010515"/>
    </source>
</evidence>
<dbReference type="PANTHER" id="PTHR48081">
    <property type="entry name" value="AB HYDROLASE SUPERFAMILY PROTEIN C4A8.06C"/>
    <property type="match status" value="1"/>
</dbReference>
<keyword evidence="2 5" id="KW-0378">Hydrolase</keyword>
<dbReference type="GO" id="GO:0016787">
    <property type="term" value="F:hydrolase activity"/>
    <property type="evidence" value="ECO:0007669"/>
    <property type="project" value="UniProtKB-KW"/>
</dbReference>
<dbReference type="InterPro" id="IPR029058">
    <property type="entry name" value="AB_hydrolase_fold"/>
</dbReference>
<keyword evidence="6" id="KW-1185">Reference proteome</keyword>
<proteinExistence type="inferred from homology"/>
<keyword evidence="3" id="KW-0732">Signal</keyword>
<sequence>MGPTNTFALLLGLLVFTEAVAATELRHTAPDTVSDGWQQVFASAPDPTRGPEMPAADDLEGWGKIQSQVESTLVAAGDRAVDRYRVAVERRTLGGVPVADIRPRGWKDDGRLLVYTHGGAYTFYSSRSAMPSSALVAASTGLRVISIDYTLAPHARWRQVTDQVLAVFRALNAEDHPMERVAIYGDSAGGALAAGAVLKMRDRGLDMPAAVVLWSPWADISETGDTYATLKDVEPRYTYARLLGPAAAAYADPAEQKHPYVSPVYGDFSRGFPPTLIQGGTREIFLSNFVRLYQALDGAGQEVQLDIYEGMPHVFQPTLPDSPESRRALGKMQAFLDRHLDTG</sequence>
<dbReference type="InterPro" id="IPR050300">
    <property type="entry name" value="GDXG_lipolytic_enzyme"/>
</dbReference>
<dbReference type="Proteomes" id="UP001596425">
    <property type="component" value="Unassembled WGS sequence"/>
</dbReference>
<feature type="chain" id="PRO_5046832579" evidence="3">
    <location>
        <begin position="22"/>
        <end position="343"/>
    </location>
</feature>
<gene>
    <name evidence="5" type="ORF">ACFQBM_10375</name>
</gene>
<dbReference type="PANTHER" id="PTHR48081:SF30">
    <property type="entry name" value="ACETYL-HYDROLASE LIPR-RELATED"/>
    <property type="match status" value="1"/>
</dbReference>
<organism evidence="5 6">
    <name type="scientific">Microbulbifer taiwanensis</name>
    <dbReference type="NCBI Taxonomy" id="986746"/>
    <lineage>
        <taxon>Bacteria</taxon>
        <taxon>Pseudomonadati</taxon>
        <taxon>Pseudomonadota</taxon>
        <taxon>Gammaproteobacteria</taxon>
        <taxon>Cellvibrionales</taxon>
        <taxon>Microbulbiferaceae</taxon>
        <taxon>Microbulbifer</taxon>
    </lineage>
</organism>
<evidence type="ECO:0000313" key="5">
    <source>
        <dbReference type="EMBL" id="MFC6633690.1"/>
    </source>
</evidence>